<evidence type="ECO:0000259" key="1">
    <source>
        <dbReference type="Pfam" id="PF13302"/>
    </source>
</evidence>
<dbReference type="AlphaFoldDB" id="A0A9P6DLC2"/>
<dbReference type="OrthoDB" id="630895at2759"/>
<proteinExistence type="predicted"/>
<organism evidence="2 3">
    <name type="scientific">Hydnum rufescens UP504</name>
    <dbReference type="NCBI Taxonomy" id="1448309"/>
    <lineage>
        <taxon>Eukaryota</taxon>
        <taxon>Fungi</taxon>
        <taxon>Dikarya</taxon>
        <taxon>Basidiomycota</taxon>
        <taxon>Agaricomycotina</taxon>
        <taxon>Agaricomycetes</taxon>
        <taxon>Cantharellales</taxon>
        <taxon>Hydnaceae</taxon>
        <taxon>Hydnum</taxon>
    </lineage>
</organism>
<dbReference type="Pfam" id="PF13302">
    <property type="entry name" value="Acetyltransf_3"/>
    <property type="match status" value="1"/>
</dbReference>
<protein>
    <recommendedName>
        <fullName evidence="1">N-acetyltransferase domain-containing protein</fullName>
    </recommendedName>
</protein>
<evidence type="ECO:0000313" key="3">
    <source>
        <dbReference type="Proteomes" id="UP000886523"/>
    </source>
</evidence>
<feature type="domain" description="N-acetyltransferase" evidence="1">
    <location>
        <begin position="23"/>
        <end position="205"/>
    </location>
</feature>
<reference evidence="2" key="1">
    <citation type="journal article" date="2020" name="Nat. Commun.">
        <title>Large-scale genome sequencing of mycorrhizal fungi provides insights into the early evolution of symbiotic traits.</title>
        <authorList>
            <person name="Miyauchi S."/>
            <person name="Kiss E."/>
            <person name="Kuo A."/>
            <person name="Drula E."/>
            <person name="Kohler A."/>
            <person name="Sanchez-Garcia M."/>
            <person name="Morin E."/>
            <person name="Andreopoulos B."/>
            <person name="Barry K.W."/>
            <person name="Bonito G."/>
            <person name="Buee M."/>
            <person name="Carver A."/>
            <person name="Chen C."/>
            <person name="Cichocki N."/>
            <person name="Clum A."/>
            <person name="Culley D."/>
            <person name="Crous P.W."/>
            <person name="Fauchery L."/>
            <person name="Girlanda M."/>
            <person name="Hayes R.D."/>
            <person name="Keri Z."/>
            <person name="LaButti K."/>
            <person name="Lipzen A."/>
            <person name="Lombard V."/>
            <person name="Magnuson J."/>
            <person name="Maillard F."/>
            <person name="Murat C."/>
            <person name="Nolan M."/>
            <person name="Ohm R.A."/>
            <person name="Pangilinan J."/>
            <person name="Pereira M.F."/>
            <person name="Perotto S."/>
            <person name="Peter M."/>
            <person name="Pfister S."/>
            <person name="Riley R."/>
            <person name="Sitrit Y."/>
            <person name="Stielow J.B."/>
            <person name="Szollosi G."/>
            <person name="Zifcakova L."/>
            <person name="Stursova M."/>
            <person name="Spatafora J.W."/>
            <person name="Tedersoo L."/>
            <person name="Vaario L.M."/>
            <person name="Yamada A."/>
            <person name="Yan M."/>
            <person name="Wang P."/>
            <person name="Xu J."/>
            <person name="Bruns T."/>
            <person name="Baldrian P."/>
            <person name="Vilgalys R."/>
            <person name="Dunand C."/>
            <person name="Henrissat B."/>
            <person name="Grigoriev I.V."/>
            <person name="Hibbett D."/>
            <person name="Nagy L.G."/>
            <person name="Martin F.M."/>
        </authorList>
    </citation>
    <scope>NUCLEOTIDE SEQUENCE</scope>
    <source>
        <strain evidence="2">UP504</strain>
    </source>
</reference>
<dbReference type="EMBL" id="MU129138">
    <property type="protein sequence ID" value="KAF9505732.1"/>
    <property type="molecule type" value="Genomic_DNA"/>
</dbReference>
<dbReference type="InterPro" id="IPR016181">
    <property type="entry name" value="Acyl_CoA_acyltransferase"/>
</dbReference>
<evidence type="ECO:0000313" key="2">
    <source>
        <dbReference type="EMBL" id="KAF9505732.1"/>
    </source>
</evidence>
<dbReference type="PANTHER" id="PTHR43328:SF1">
    <property type="entry name" value="N-ACETYLTRANSFERASE DOMAIN-CONTAINING PROTEIN"/>
    <property type="match status" value="1"/>
</dbReference>
<name>A0A9P6DLC2_9AGAM</name>
<sequence length="240" mass="27072">MPLFFDSSRQEHYLPLPTPHSHIRLTPLRLSDVPARVSLLNDPKIYASLGGVPFPYETHHAVEFITKVKGNVDRVLEELSQGHDGSVFVSGCPVRSIREVQPDGSDVYLGDVGIHRHRFQEIGDLDERGRLVEINNAKQLGDPTIVWGIGDWLASSHHNQGIMTSAIRTIIHEWGIPYMNTQHIVATSFIDNTGSQRTLVKNGFRILDETVESKTDMTHKGRTIRTVVVMEWKAYRPSHP</sequence>
<dbReference type="SUPFAM" id="SSF55729">
    <property type="entry name" value="Acyl-CoA N-acyltransferases (Nat)"/>
    <property type="match status" value="1"/>
</dbReference>
<dbReference type="Gene3D" id="3.40.630.30">
    <property type="match status" value="1"/>
</dbReference>
<gene>
    <name evidence="2" type="ORF">BS47DRAFT_1353652</name>
</gene>
<dbReference type="PANTHER" id="PTHR43328">
    <property type="entry name" value="ACETYLTRANSFERASE-RELATED"/>
    <property type="match status" value="1"/>
</dbReference>
<accession>A0A9P6DLC2</accession>
<keyword evidence="3" id="KW-1185">Reference proteome</keyword>
<dbReference type="Proteomes" id="UP000886523">
    <property type="component" value="Unassembled WGS sequence"/>
</dbReference>
<dbReference type="InterPro" id="IPR000182">
    <property type="entry name" value="GNAT_dom"/>
</dbReference>
<dbReference type="GO" id="GO:0016747">
    <property type="term" value="F:acyltransferase activity, transferring groups other than amino-acyl groups"/>
    <property type="evidence" value="ECO:0007669"/>
    <property type="project" value="InterPro"/>
</dbReference>
<comment type="caution">
    <text evidence="2">The sequence shown here is derived from an EMBL/GenBank/DDBJ whole genome shotgun (WGS) entry which is preliminary data.</text>
</comment>